<keyword evidence="3" id="KW-1185">Reference proteome</keyword>
<evidence type="ECO:0000313" key="2">
    <source>
        <dbReference type="EMBL" id="CAH2209281.1"/>
    </source>
</evidence>
<protein>
    <submittedName>
        <fullName evidence="2">Jg24776 protein</fullName>
    </submittedName>
</protein>
<organism evidence="2 3">
    <name type="scientific">Pararge aegeria aegeria</name>
    <dbReference type="NCBI Taxonomy" id="348720"/>
    <lineage>
        <taxon>Eukaryota</taxon>
        <taxon>Metazoa</taxon>
        <taxon>Ecdysozoa</taxon>
        <taxon>Arthropoda</taxon>
        <taxon>Hexapoda</taxon>
        <taxon>Insecta</taxon>
        <taxon>Pterygota</taxon>
        <taxon>Neoptera</taxon>
        <taxon>Endopterygota</taxon>
        <taxon>Lepidoptera</taxon>
        <taxon>Glossata</taxon>
        <taxon>Ditrysia</taxon>
        <taxon>Papilionoidea</taxon>
        <taxon>Nymphalidae</taxon>
        <taxon>Satyrinae</taxon>
        <taxon>Satyrini</taxon>
        <taxon>Parargina</taxon>
        <taxon>Pararge</taxon>
    </lineage>
</organism>
<evidence type="ECO:0000256" key="1">
    <source>
        <dbReference type="SAM" id="MobiDB-lite"/>
    </source>
</evidence>
<gene>
    <name evidence="2" type="primary">jg24776</name>
    <name evidence="2" type="ORF">PAEG_LOCUS1680</name>
</gene>
<dbReference type="EMBL" id="CAKXAJ010005785">
    <property type="protein sequence ID" value="CAH2209281.1"/>
    <property type="molecule type" value="Genomic_DNA"/>
</dbReference>
<accession>A0A8S4QGX1</accession>
<reference evidence="2" key="1">
    <citation type="submission" date="2022-03" db="EMBL/GenBank/DDBJ databases">
        <authorList>
            <person name="Lindestad O."/>
        </authorList>
    </citation>
    <scope>NUCLEOTIDE SEQUENCE</scope>
</reference>
<evidence type="ECO:0000313" key="3">
    <source>
        <dbReference type="Proteomes" id="UP000838756"/>
    </source>
</evidence>
<name>A0A8S4QGX1_9NEOP</name>
<comment type="caution">
    <text evidence="2">The sequence shown here is derived from an EMBL/GenBank/DDBJ whole genome shotgun (WGS) entry which is preliminary data.</text>
</comment>
<dbReference type="OrthoDB" id="6414136at2759"/>
<dbReference type="AlphaFoldDB" id="A0A8S4QGX1"/>
<sequence>MLDYIKKLLWATTVPDNESRVKSSYMHIVEKPSFGDAASKLSKEERSEEHLVLLKGKGNSSGTTVTEGSSSIQNAVSGKNKRGYIKLDSDEEWDKFFELQNDSDTNITNKEPFSPKKGESHYHGKEIVGKIADQIKAEISKVYTIESIMIKEGKREGNIVYPTVRVVLHANKEGVDIAKLLGGSICKEYGVRTITFCHPNQEKKRGACCYINNDSDNEERVYEIISGLYEMTLKWYVDGRECKIKVNIDGNNGVTLLEGNGVTAEQLRANKEVKIGKRREPKSLYEALVPQLQQKSSESVKVLQQPSTDVTNVTTTPTSTSQRCRYPLI</sequence>
<dbReference type="Proteomes" id="UP000838756">
    <property type="component" value="Unassembled WGS sequence"/>
</dbReference>
<proteinExistence type="predicted"/>
<feature type="compositionally biased region" description="Low complexity" evidence="1">
    <location>
        <begin position="58"/>
        <end position="71"/>
    </location>
</feature>
<feature type="region of interest" description="Disordered" evidence="1">
    <location>
        <begin position="56"/>
        <end position="75"/>
    </location>
</feature>